<sequence length="160" mass="18138">MANKKWNGGRGSLRRASREVKYVEMMGCLYPTLGMAVYPCPSRPESASFVTGTWLSTSTASCRVRAFAQMRIGCSVGTSTPGCTWDPRGRRRVGAPHSKRRLQHRDRWQRLAYRDMKICTSATRREESVIWAEPVSIVWTRTSPLPQLQISTRFTNLLAV</sequence>
<accession>A0A177E2P0</accession>
<organism evidence="1 2">
    <name type="scientific">Alternaria alternata</name>
    <name type="common">Alternaria rot fungus</name>
    <name type="synonym">Torula alternata</name>
    <dbReference type="NCBI Taxonomy" id="5599"/>
    <lineage>
        <taxon>Eukaryota</taxon>
        <taxon>Fungi</taxon>
        <taxon>Dikarya</taxon>
        <taxon>Ascomycota</taxon>
        <taxon>Pezizomycotina</taxon>
        <taxon>Dothideomycetes</taxon>
        <taxon>Pleosporomycetidae</taxon>
        <taxon>Pleosporales</taxon>
        <taxon>Pleosporineae</taxon>
        <taxon>Pleosporaceae</taxon>
        <taxon>Alternaria</taxon>
        <taxon>Alternaria sect. Alternaria</taxon>
        <taxon>Alternaria alternata complex</taxon>
    </lineage>
</organism>
<keyword evidence="2" id="KW-1185">Reference proteome</keyword>
<gene>
    <name evidence="1" type="ORF">CC77DRAFT_331522</name>
</gene>
<dbReference type="KEGG" id="aalt:CC77DRAFT_331522"/>
<dbReference type="AlphaFoldDB" id="A0A177E2P0"/>
<dbReference type="GeneID" id="29116869"/>
<evidence type="ECO:0000313" key="1">
    <source>
        <dbReference type="EMBL" id="OAG25502.1"/>
    </source>
</evidence>
<dbReference type="RefSeq" id="XP_018390923.1">
    <property type="nucleotide sequence ID" value="XM_018531275.1"/>
</dbReference>
<dbReference type="EMBL" id="KV441470">
    <property type="protein sequence ID" value="OAG25502.1"/>
    <property type="molecule type" value="Genomic_DNA"/>
</dbReference>
<name>A0A177E2P0_ALTAL</name>
<reference evidence="1 2" key="1">
    <citation type="submission" date="2016-05" db="EMBL/GenBank/DDBJ databases">
        <title>Comparative analysis of secretome profiles of manganese(II)-oxidizing ascomycete fungi.</title>
        <authorList>
            <consortium name="DOE Joint Genome Institute"/>
            <person name="Zeiner C.A."/>
            <person name="Purvine S.O."/>
            <person name="Zink E.M."/>
            <person name="Wu S."/>
            <person name="Pasa-Tolic L."/>
            <person name="Chaput D.L."/>
            <person name="Haridas S."/>
            <person name="Grigoriev I.V."/>
            <person name="Santelli C.M."/>
            <person name="Hansel C.M."/>
        </authorList>
    </citation>
    <scope>NUCLEOTIDE SEQUENCE [LARGE SCALE GENOMIC DNA]</scope>
    <source>
        <strain evidence="1 2">SRC1lrK2f</strain>
    </source>
</reference>
<proteinExistence type="predicted"/>
<dbReference type="VEuPathDB" id="FungiDB:CC77DRAFT_331522"/>
<evidence type="ECO:0000313" key="2">
    <source>
        <dbReference type="Proteomes" id="UP000077248"/>
    </source>
</evidence>
<protein>
    <submittedName>
        <fullName evidence="1">Uncharacterized protein</fullName>
    </submittedName>
</protein>
<dbReference type="Proteomes" id="UP000077248">
    <property type="component" value="Unassembled WGS sequence"/>
</dbReference>